<name>A0A158R553_9BILA</name>
<dbReference type="GO" id="GO:0005777">
    <property type="term" value="C:peroxisome"/>
    <property type="evidence" value="ECO:0007669"/>
    <property type="project" value="InterPro"/>
</dbReference>
<evidence type="ECO:0000313" key="2">
    <source>
        <dbReference type="WBParaSite" id="SMUV_0000553001-mRNA-1"/>
    </source>
</evidence>
<protein>
    <submittedName>
        <fullName evidence="2">Protein SZT2</fullName>
    </submittedName>
</protein>
<dbReference type="PANTHER" id="PTHR14918">
    <property type="entry name" value="KICSTOR COMPLEX PROTEIN SZT2"/>
    <property type="match status" value="1"/>
</dbReference>
<dbReference type="WBParaSite" id="SMUV_0000553001-mRNA-1">
    <property type="protein sequence ID" value="SMUV_0000553001-mRNA-1"/>
    <property type="gene ID" value="SMUV_0000553001"/>
</dbReference>
<evidence type="ECO:0000313" key="1">
    <source>
        <dbReference type="Proteomes" id="UP000046393"/>
    </source>
</evidence>
<dbReference type="PANTHER" id="PTHR14918:SF3">
    <property type="entry name" value="KICSTOR COMPLEX PROTEIN SZT2"/>
    <property type="match status" value="1"/>
</dbReference>
<keyword evidence="1" id="KW-1185">Reference proteome</keyword>
<reference evidence="2" key="1">
    <citation type="submission" date="2016-04" db="UniProtKB">
        <authorList>
            <consortium name="WormBaseParasite"/>
        </authorList>
    </citation>
    <scope>IDENTIFICATION</scope>
</reference>
<accession>A0A158R553</accession>
<dbReference type="InterPro" id="IPR033228">
    <property type="entry name" value="SZT2"/>
</dbReference>
<organism evidence="1 2">
    <name type="scientific">Syphacia muris</name>
    <dbReference type="NCBI Taxonomy" id="451379"/>
    <lineage>
        <taxon>Eukaryota</taxon>
        <taxon>Metazoa</taxon>
        <taxon>Ecdysozoa</taxon>
        <taxon>Nematoda</taxon>
        <taxon>Chromadorea</taxon>
        <taxon>Rhabditida</taxon>
        <taxon>Spirurina</taxon>
        <taxon>Oxyuridomorpha</taxon>
        <taxon>Oxyuroidea</taxon>
        <taxon>Oxyuridae</taxon>
        <taxon>Syphacia</taxon>
    </lineage>
</organism>
<dbReference type="Proteomes" id="UP000046393">
    <property type="component" value="Unplaced"/>
</dbReference>
<proteinExistence type="predicted"/>
<dbReference type="STRING" id="451379.A0A158R553"/>
<sequence length="3280" mass="376014">MREAEQVLLLLHQNFRASRHVRALWLFENIGKDISINNSKHELDKSVELIGIIAKDNDPVSDDELFRICPDTVVSFLTKSYRMIFILDLSPSAFSVLIFPGLKLQFTPQLFVTICVYTPFLQFSYDSVFVQALSLDSSNVQQAIAVMQKWFEKFADSLSSFMRKSIGRYDKDRRLHSQIKQHSKVIEKHEGDFQSRREMINLVGLETAADLGYIEPQYTFCSMLRVGLLGARLLPENIQSSVILITDANIGKPNEEALQLLLSQLRNFTLSCSIIKLNHNNNSGLTCGDISNSELFHFLASSTFGAYLDDNPALFEKTSFFGMNTYQKALLSWSFQKPLLTNPFLEQTFTQFNPEFMFFLKRDIRRQNYVTLEYETSLERILILRMREGYVIRKSFFKKIADQLCLLIELTLPWRSMTFINYCIQIPWPADLQRVKMEVTFGLETSSNELDKIQSEIVTIPSSNEIYADALGISFNSFIQADHYVAYLHSFNDDPNLFTIPKEIETGEAVFQLNSFNLNESGLVLSKSLENPFKKKASVASFVKYWQPFCNFSDGTCDDITLPPKYYYMIRITLDPPCVCLKIAFLCGTPAEIRAQKVAEITRDLMSVTVSRILNPNSNQCIDSANNFKATEIPSVTLINRPLERILALYRKVPSSLNSLIRLDTTGNKRETILQNAIVKYLSCSRRLHHLSRIHPQIYTKERSADYILRTILLRRIEEGFSITGSCNGIVTFCKETKAENDEYYGSALQQYILFPPFPLITNGSSCTIGKPGDAFLREVPEHDKDYVVATELWMEPLGTIDKELTKMANQKNKTINVTDQRIIETLSTFDQLMTLSEAFREKHEIFLSQSLINTKSQVTQYNSKISSISSSFSLKALLENSGESKVIFLPTLTFDDDTYSSMQRVQVLLECLHEQFLAVNSCCMEICDVDTWQYFSETVLSAGRIQFSDDGQKKEKIKEKFHFLLRSPKTPILLYISHISPWHLVLTLVPTSPKHVINMKQGETLSIPLVISLCDEPWIASNLARLQPEEPIRKISDAGVKFAVSPLADLHAKTRDTELSEQYRKVDFHWISTARAPLEYINASGCEYVSCSIRDYCSYIEDRLFSRAFTKSVYRAVNEGIKIARADVNAVIDIHSEQEALEIDDFNHCFGFLCSHVAEFRQKCGNFGKGCFNKECLSEFSRDGITCEEEHKAFKTLFSKITGRNFSLVPAFDNFLFYKDSSVTETSQLLTLCSDDENKFSSDFDTHRSSYMKDPDCCSFCGSEPDAVDFSAMYSPIRLRNYKYSFEAPLFIKFECIVKVSEDDFVTFPVSYIPSCILKVLKSNMNVFENVALDDTFEISLHVTVVTWPRLDYVFDNSTYPWLRNGRKSSIKPKKYFGFEDGGVAMPDDEQELPGVLDGLSVLEKEALELLQRKIYRLVEFETVLAMSRYESPEREDLVKIVSFIADQIELGEETTHFKTMKLKLSFVSNHERAFWRLRKRMETLVLDYCCLYQAADPVASSTTFPLYYYCCCVKDKELFRERYLELLNNSGKVPCEGFQDIHSSSLNMTNIPSVVKSEEPRGKSSVSENQKPFGNFDEVVDSRKNTAEDSTVFCESEAKKSAVDNSHIVAAQDSSVDELTKCELFDFWLILALDPFTATISFCQRYDNLHENIFSLLCNSLKSGWRIINQKTLLENMFQTRLCDVLLVPKDEDVLKIGRDDLDSFIETRSFTSSLSSTWSKKVWEIYSEGGTVPLPIVKCTPGQFTCEIVNHYWFFVHPRLRENCVAVYEDPLSSALEVLKTRVKDWAVKNRTNMYVFKENEDLFYLRIHTDASTVYETSGEPNNLWMTKMNKDFEKNILLTVHGYCFPGGAVEEVVQEMQKCLMRRTMEDLKESIQIGKTLNLYPEDVEYLQSNPSTPERIFHFTLPRVTENFLGTIFYYLCQQLSMYAVPIADSYSSGFQPYYSSAHPVFDEKKIFYAINHKAGLGCIQLRFVQPDGMVKTSLDYARFDKDAFSQLSPVWTMSQIGLKAFLSRISSLPVQESGHDKHYPKADFCTLAQFVLWVEGGTEQSLVPIQSICRLVVNQFGLFGKPILEFNVFQNSGPAPIRLHDERKSDDVIGRRPSGETTISLLSTSRTSFTNVRSCMSNPRISTASSRSQLSQPDVTGKPLLNPLVRRLSQNSAVYEPPLEEFLSKYEKLSQVYVTTRFNAIAADWFDHVLAELKSKKEEQYSLKKHSFRMDSDYAARKILQEVERRLAAALPTESIIVFIADSKGSKRLASVGNIEDIFKRVDLDVGRVQSNDRKITAGGPEEPKNTKMALIAYNQEFDEAVLDFGADISKNEEASKKLLESEQNNSIFRFSYSIQPFVPRRRLLYMVFSGDECDLYVYNYSATKAEEVYKIVATAAFWLNGRSYLIREICLDKMGITHLHQNFQLVMDPSLINERRASGNCRDVKGFCNTDYEKAFLWLNAKALTKYSFPDEDDPLFRRMFRVHCDSALEAQLRMKLYTYFRCPNSYLLMLKFYKEQCRQMVDILLRTYDRFDKLYRALRSGCAELPETELFEMVDRSREIYFERAPLLFYPKWRPSLPSVHIAARGTVELPGPPKSADFSKISQHSFFSSVPSFVASKPPTPTSSKLNNPPQFQKPSCAVHYSSAFEPVSCLLRENADPFVVKLEFMFIEEYVKYLKDLGLQWLKVTNICNRSKEFNYYTLNYNAEITRRSPNVWLCKALDAGVLFLNLTFSKLHFSVRVLFWNESQQSHSVMGSTLCSIDKKKQRNAGMEKDLIVALLHVQSFTYDFHLRTVEKYLIGGIDVLFDPGYDTHSLLSNFMLCFKGRSARSRNALMGGTLEITDLSVDEGLLWNYLLSCDDKLLRVVPLRTGSDTPIQYMLAWEEQKELFHLPYKYVNLCVRDNLGKAGNGLRLRIYAIIVSSSKNVSRSNVARRDLADLCASAEFRQKICVQKTRLYKHHAGTEIESLTKTFTNTCKVHDSLVKQSVVLLKRTSLQRSPLHRSISARKRSMRRLQSDAKQQILIPRKNFFRHVASNTSLSSKHLRLGHSILYLDERDQLLPFKEDGIFVNYICLKERALQMQLEKSYALFKRRLVRFIKDGSSQCRLNKLWMDMLSPAWSTTSVSSTEKGQNAKNIYQLSAELKQVYSSAVSIDDINELLSCTLAVPLSDFNENFGPLSRDFIPDSFFRAVIRNYGCEKCRFFCTDIEKHLVMAADKQTVFLFSVVGKQPLEIRLVHKKIDDASRIIQNGVLIDPLLNSHMNEILHLVASFCWLELAGSPLTGRFR</sequence>